<keyword evidence="2" id="KW-0238">DNA-binding</keyword>
<feature type="domain" description="HTH deoR-type" evidence="4">
    <location>
        <begin position="1"/>
        <end position="56"/>
    </location>
</feature>
<dbReference type="SUPFAM" id="SSF100950">
    <property type="entry name" value="NagB/RpiA/CoA transferase-like"/>
    <property type="match status" value="1"/>
</dbReference>
<dbReference type="GO" id="GO:0003677">
    <property type="term" value="F:DNA binding"/>
    <property type="evidence" value="ECO:0007669"/>
    <property type="project" value="UniProtKB-KW"/>
</dbReference>
<dbReference type="SUPFAM" id="SSF46785">
    <property type="entry name" value="Winged helix' DNA-binding domain"/>
    <property type="match status" value="1"/>
</dbReference>
<proteinExistence type="predicted"/>
<evidence type="ECO:0000256" key="1">
    <source>
        <dbReference type="ARBA" id="ARBA00023015"/>
    </source>
</evidence>
<keyword evidence="6" id="KW-1185">Reference proteome</keyword>
<dbReference type="Gene3D" id="1.10.10.10">
    <property type="entry name" value="Winged helix-like DNA-binding domain superfamily/Winged helix DNA-binding domain"/>
    <property type="match status" value="1"/>
</dbReference>
<dbReference type="InterPro" id="IPR014036">
    <property type="entry name" value="DeoR-like_C"/>
</dbReference>
<dbReference type="SMART" id="SM01134">
    <property type="entry name" value="DeoRC"/>
    <property type="match status" value="1"/>
</dbReference>
<gene>
    <name evidence="5" type="ORF">A6A20_02055</name>
</gene>
<name>A0A9X4PA54_9PAST</name>
<evidence type="ECO:0000259" key="4">
    <source>
        <dbReference type="PROSITE" id="PS51000"/>
    </source>
</evidence>
<dbReference type="InterPro" id="IPR018356">
    <property type="entry name" value="Tscrpt_reg_HTH_DeoR_CS"/>
</dbReference>
<dbReference type="EMBL" id="LWID01000001">
    <property type="protein sequence ID" value="MDG6894437.1"/>
    <property type="molecule type" value="Genomic_DNA"/>
</dbReference>
<dbReference type="PRINTS" id="PR00037">
    <property type="entry name" value="HTHLACR"/>
</dbReference>
<comment type="caution">
    <text evidence="5">The sequence shown here is derived from an EMBL/GenBank/DDBJ whole genome shotgun (WGS) entry which is preliminary data.</text>
</comment>
<dbReference type="Pfam" id="PF00455">
    <property type="entry name" value="DeoRC"/>
    <property type="match status" value="1"/>
</dbReference>
<dbReference type="Proteomes" id="UP001155500">
    <property type="component" value="Unassembled WGS sequence"/>
</dbReference>
<dbReference type="GO" id="GO:0003700">
    <property type="term" value="F:DNA-binding transcription factor activity"/>
    <property type="evidence" value="ECO:0007669"/>
    <property type="project" value="InterPro"/>
</dbReference>
<dbReference type="InterPro" id="IPR037171">
    <property type="entry name" value="NagB/RpiA_transferase-like"/>
</dbReference>
<dbReference type="InterPro" id="IPR036388">
    <property type="entry name" value="WH-like_DNA-bd_sf"/>
</dbReference>
<organism evidence="5 6">
    <name type="scientific">Volucribacter amazonae</name>
    <dbReference type="NCBI Taxonomy" id="256731"/>
    <lineage>
        <taxon>Bacteria</taxon>
        <taxon>Pseudomonadati</taxon>
        <taxon>Pseudomonadota</taxon>
        <taxon>Gammaproteobacteria</taxon>
        <taxon>Pasteurellales</taxon>
        <taxon>Pasteurellaceae</taxon>
        <taxon>Volucribacter</taxon>
    </lineage>
</organism>
<dbReference type="PANTHER" id="PTHR30363:SF44">
    <property type="entry name" value="AGA OPERON TRANSCRIPTIONAL REPRESSOR-RELATED"/>
    <property type="match status" value="1"/>
</dbReference>
<dbReference type="InterPro" id="IPR001034">
    <property type="entry name" value="DeoR_HTH"/>
</dbReference>
<dbReference type="PROSITE" id="PS00894">
    <property type="entry name" value="HTH_DEOR_1"/>
    <property type="match status" value="1"/>
</dbReference>
<sequence>MNNRHKIILALLNDLKKLSVHQLAERLNVSLETIRRDLALLSQAGLIYRTHGGAVNKETKDIGAPFQIRQRTRAEQKKYIASLVADYFFEDMVLGLDASSTSWYVAQLIPDMPCTVVTNSMHNINALASKTKIRTIATGGIYSAKYHAFYGPLSERLLSRLHINISIFSCVGLDDTGAIWESNELNVSIKNKFIETSEQNFLVIDASKFNKRNLIKLADLSEFDILFSEKNLPESIIKYCDKHNVMIVQ</sequence>
<evidence type="ECO:0000256" key="2">
    <source>
        <dbReference type="ARBA" id="ARBA00023125"/>
    </source>
</evidence>
<keyword evidence="1" id="KW-0805">Transcription regulation</keyword>
<protein>
    <submittedName>
        <fullName evidence="5">DeoR family transcriptional regulator</fullName>
    </submittedName>
</protein>
<dbReference type="Pfam" id="PF08220">
    <property type="entry name" value="HTH_DeoR"/>
    <property type="match status" value="1"/>
</dbReference>
<dbReference type="InterPro" id="IPR036390">
    <property type="entry name" value="WH_DNA-bd_sf"/>
</dbReference>
<dbReference type="PANTHER" id="PTHR30363">
    <property type="entry name" value="HTH-TYPE TRANSCRIPTIONAL REGULATOR SRLR-RELATED"/>
    <property type="match status" value="1"/>
</dbReference>
<evidence type="ECO:0000256" key="3">
    <source>
        <dbReference type="ARBA" id="ARBA00023163"/>
    </source>
</evidence>
<dbReference type="PROSITE" id="PS51000">
    <property type="entry name" value="HTH_DEOR_2"/>
    <property type="match status" value="1"/>
</dbReference>
<dbReference type="SMART" id="SM00420">
    <property type="entry name" value="HTH_DEOR"/>
    <property type="match status" value="1"/>
</dbReference>
<evidence type="ECO:0000313" key="5">
    <source>
        <dbReference type="EMBL" id="MDG6894437.1"/>
    </source>
</evidence>
<dbReference type="InterPro" id="IPR050313">
    <property type="entry name" value="Carb_Metab_HTH_regulators"/>
</dbReference>
<accession>A0A9X4PA54</accession>
<keyword evidence="3" id="KW-0804">Transcription</keyword>
<reference evidence="5" key="1">
    <citation type="submission" date="2016-03" db="EMBL/GenBank/DDBJ databases">
        <title>Co-evolution between Pasteurellaceae and their hosts.</title>
        <authorList>
            <person name="Hansen M.J."/>
            <person name="Bojesen A.M."/>
            <person name="Planet P."/>
        </authorList>
    </citation>
    <scope>NUCLEOTIDE SEQUENCE</scope>
    <source>
        <strain evidence="5">146/S8/89</strain>
    </source>
</reference>
<dbReference type="AlphaFoldDB" id="A0A9X4PA54"/>
<evidence type="ECO:0000313" key="6">
    <source>
        <dbReference type="Proteomes" id="UP001155500"/>
    </source>
</evidence>
<dbReference type="RefSeq" id="WP_279571914.1">
    <property type="nucleotide sequence ID" value="NZ_LWID01000001.1"/>
</dbReference>